<dbReference type="InterPro" id="IPR000843">
    <property type="entry name" value="HTH_LacI"/>
</dbReference>
<dbReference type="EMBL" id="JACCEM010000002">
    <property type="protein sequence ID" value="NYT48465.1"/>
    <property type="molecule type" value="Genomic_DNA"/>
</dbReference>
<dbReference type="PRINTS" id="PR00036">
    <property type="entry name" value="HTHLACI"/>
</dbReference>
<protein>
    <submittedName>
        <fullName evidence="5">LacI family DNA-binding transcriptional regulator</fullName>
    </submittedName>
</protein>
<name>A0A853FRM8_9BURK</name>
<dbReference type="SUPFAM" id="SSF47413">
    <property type="entry name" value="lambda repressor-like DNA-binding domains"/>
    <property type="match status" value="1"/>
</dbReference>
<keyword evidence="1" id="KW-0805">Transcription regulation</keyword>
<gene>
    <name evidence="5" type="ORF">H0A72_03985</name>
</gene>
<dbReference type="Proteomes" id="UP000559809">
    <property type="component" value="Unassembled WGS sequence"/>
</dbReference>
<dbReference type="CDD" id="cd01392">
    <property type="entry name" value="HTH_LacI"/>
    <property type="match status" value="1"/>
</dbReference>
<feature type="domain" description="HTH lacI-type" evidence="4">
    <location>
        <begin position="8"/>
        <end position="63"/>
    </location>
</feature>
<evidence type="ECO:0000256" key="2">
    <source>
        <dbReference type="ARBA" id="ARBA00023125"/>
    </source>
</evidence>
<dbReference type="Gene3D" id="1.10.260.40">
    <property type="entry name" value="lambda repressor-like DNA-binding domains"/>
    <property type="match status" value="1"/>
</dbReference>
<accession>A0A853FRM8</accession>
<evidence type="ECO:0000313" key="5">
    <source>
        <dbReference type="EMBL" id="NYT48465.1"/>
    </source>
</evidence>
<comment type="caution">
    <text evidence="5">The sequence shown here is derived from an EMBL/GenBank/DDBJ whole genome shotgun (WGS) entry which is preliminary data.</text>
</comment>
<dbReference type="PANTHER" id="PTHR30146:SF145">
    <property type="entry name" value="RIBOSE OPERON REPRESSOR"/>
    <property type="match status" value="1"/>
</dbReference>
<evidence type="ECO:0000313" key="6">
    <source>
        <dbReference type="Proteomes" id="UP000559809"/>
    </source>
</evidence>
<dbReference type="SMART" id="SM00354">
    <property type="entry name" value="HTH_LACI"/>
    <property type="match status" value="1"/>
</dbReference>
<sequence>MPKTPQRSTIADVARHAGVSKATVSRFLNHRDTLLTPAIAKRVEAAVKELGYKPSPMAQALKRGRSRLIGLVVADITNPYSVAVLSGAELACREAGYLVMLFNLGNESERESAGIQALSSYKVEGFILNTMGHDAGAVLETAGQGRPVVLVDRMHQGLDVDFVSLDNPHAIDLCMNHLISAGYRDFLLVSEPLGQVSSRIQRARAYEAFIQARGPALRGDSFECGPADEAALMQRLQALRANARGLPAVVSNNAVVTLRLIAAVAALGWKLGEDIGLIGIDDAPWAPFVGPGVSAVSQPTEQIGRLAARCLLQRLDGLTAPARTILLPGTLAARGSTRSRAAAALAPG</sequence>
<reference evidence="5 6" key="1">
    <citation type="submission" date="2020-07" db="EMBL/GenBank/DDBJ databases">
        <title>Taxonomic revisions and descriptions of new bacterial species based on genomic comparisons in the high-G+C-content subgroup of the family Alcaligenaceae.</title>
        <authorList>
            <person name="Szabo A."/>
            <person name="Felfoldi T."/>
        </authorList>
    </citation>
    <scope>NUCLEOTIDE SEQUENCE [LARGE SCALE GENOMIC DNA]</scope>
    <source>
        <strain evidence="5 6">LMG 24012</strain>
    </source>
</reference>
<evidence type="ECO:0000259" key="4">
    <source>
        <dbReference type="PROSITE" id="PS50932"/>
    </source>
</evidence>
<keyword evidence="6" id="KW-1185">Reference proteome</keyword>
<dbReference type="PROSITE" id="PS00356">
    <property type="entry name" value="HTH_LACI_1"/>
    <property type="match status" value="1"/>
</dbReference>
<organism evidence="5 6">
    <name type="scientific">Parapusillimonas granuli</name>
    <dbReference type="NCBI Taxonomy" id="380911"/>
    <lineage>
        <taxon>Bacteria</taxon>
        <taxon>Pseudomonadati</taxon>
        <taxon>Pseudomonadota</taxon>
        <taxon>Betaproteobacteria</taxon>
        <taxon>Burkholderiales</taxon>
        <taxon>Alcaligenaceae</taxon>
        <taxon>Parapusillimonas</taxon>
    </lineage>
</organism>
<keyword evidence="2 5" id="KW-0238">DNA-binding</keyword>
<evidence type="ECO:0000256" key="3">
    <source>
        <dbReference type="ARBA" id="ARBA00023163"/>
    </source>
</evidence>
<dbReference type="GO" id="GO:0003700">
    <property type="term" value="F:DNA-binding transcription factor activity"/>
    <property type="evidence" value="ECO:0007669"/>
    <property type="project" value="TreeGrafter"/>
</dbReference>
<dbReference type="Gene3D" id="3.40.50.2300">
    <property type="match status" value="2"/>
</dbReference>
<dbReference type="InterPro" id="IPR010982">
    <property type="entry name" value="Lambda_DNA-bd_dom_sf"/>
</dbReference>
<dbReference type="PANTHER" id="PTHR30146">
    <property type="entry name" value="LACI-RELATED TRANSCRIPTIONAL REPRESSOR"/>
    <property type="match status" value="1"/>
</dbReference>
<dbReference type="InterPro" id="IPR028082">
    <property type="entry name" value="Peripla_BP_I"/>
</dbReference>
<dbReference type="Pfam" id="PF13377">
    <property type="entry name" value="Peripla_BP_3"/>
    <property type="match status" value="1"/>
</dbReference>
<dbReference type="Pfam" id="PF00356">
    <property type="entry name" value="LacI"/>
    <property type="match status" value="1"/>
</dbReference>
<dbReference type="PROSITE" id="PS50932">
    <property type="entry name" value="HTH_LACI_2"/>
    <property type="match status" value="1"/>
</dbReference>
<dbReference type="GO" id="GO:0000976">
    <property type="term" value="F:transcription cis-regulatory region binding"/>
    <property type="evidence" value="ECO:0007669"/>
    <property type="project" value="TreeGrafter"/>
</dbReference>
<dbReference type="RefSeq" id="WP_180153771.1">
    <property type="nucleotide sequence ID" value="NZ_JACCEM010000002.1"/>
</dbReference>
<proteinExistence type="predicted"/>
<evidence type="ECO:0000256" key="1">
    <source>
        <dbReference type="ARBA" id="ARBA00023015"/>
    </source>
</evidence>
<keyword evidence="3" id="KW-0804">Transcription</keyword>
<dbReference type="SUPFAM" id="SSF53822">
    <property type="entry name" value="Periplasmic binding protein-like I"/>
    <property type="match status" value="1"/>
</dbReference>
<dbReference type="CDD" id="cd06283">
    <property type="entry name" value="PBP1_RegR_EndR_KdgR-like"/>
    <property type="match status" value="1"/>
</dbReference>
<dbReference type="InterPro" id="IPR046335">
    <property type="entry name" value="LacI/GalR-like_sensor"/>
</dbReference>
<dbReference type="AlphaFoldDB" id="A0A853FRM8"/>